<organism evidence="2 3">
    <name type="scientific">Streptomyces albipurpureus</name>
    <dbReference type="NCBI Taxonomy" id="2897419"/>
    <lineage>
        <taxon>Bacteria</taxon>
        <taxon>Bacillati</taxon>
        <taxon>Actinomycetota</taxon>
        <taxon>Actinomycetes</taxon>
        <taxon>Kitasatosporales</taxon>
        <taxon>Streptomycetaceae</taxon>
        <taxon>Streptomyces</taxon>
    </lineage>
</organism>
<comment type="caution">
    <text evidence="2">The sequence shown here is derived from an EMBL/GenBank/DDBJ whole genome shotgun (WGS) entry which is preliminary data.</text>
</comment>
<dbReference type="EMBL" id="JAMQAW010000099">
    <property type="protein sequence ID" value="MCM2394111.1"/>
    <property type="molecule type" value="Genomic_DNA"/>
</dbReference>
<keyword evidence="1" id="KW-0472">Membrane</keyword>
<sequence length="116" mass="12673">MTMYENPPPPRPRARRTRDQRWRLTARIGLASLAPVHVLAIVVMLTQCGLADGCGNPPRELEYLSWTAFSVSATAGLFASFAPQRFHWSQRARPPLTLLQCAAMTTAVGAVLATAP</sequence>
<protein>
    <submittedName>
        <fullName evidence="2">Uncharacterized protein</fullName>
    </submittedName>
</protein>
<feature type="transmembrane region" description="Helical" evidence="1">
    <location>
        <begin position="24"/>
        <end position="43"/>
    </location>
</feature>
<dbReference type="Proteomes" id="UP001431429">
    <property type="component" value="Unassembled WGS sequence"/>
</dbReference>
<dbReference type="RefSeq" id="WP_250924391.1">
    <property type="nucleotide sequence ID" value="NZ_JAMQAW010000099.1"/>
</dbReference>
<feature type="transmembrane region" description="Helical" evidence="1">
    <location>
        <begin position="95"/>
        <end position="115"/>
    </location>
</feature>
<keyword evidence="1" id="KW-1133">Transmembrane helix</keyword>
<reference evidence="2" key="1">
    <citation type="submission" date="2022-06" db="EMBL/GenBank/DDBJ databases">
        <title>Genome public.</title>
        <authorList>
            <person name="Sun Q."/>
        </authorList>
    </citation>
    <scope>NUCLEOTIDE SEQUENCE</scope>
    <source>
        <strain evidence="2">CWNU-1</strain>
    </source>
</reference>
<evidence type="ECO:0000313" key="3">
    <source>
        <dbReference type="Proteomes" id="UP001431429"/>
    </source>
</evidence>
<gene>
    <name evidence="2" type="ORF">NBG84_38575</name>
</gene>
<keyword evidence="1" id="KW-0812">Transmembrane</keyword>
<evidence type="ECO:0000256" key="1">
    <source>
        <dbReference type="SAM" id="Phobius"/>
    </source>
</evidence>
<keyword evidence="3" id="KW-1185">Reference proteome</keyword>
<proteinExistence type="predicted"/>
<name>A0ABT0V069_9ACTN</name>
<accession>A0ABT0V069</accession>
<feature type="transmembrane region" description="Helical" evidence="1">
    <location>
        <begin position="63"/>
        <end position="83"/>
    </location>
</feature>
<evidence type="ECO:0000313" key="2">
    <source>
        <dbReference type="EMBL" id="MCM2394111.1"/>
    </source>
</evidence>